<reference evidence="1" key="2">
    <citation type="journal article" date="2014" name="ISME J.">
        <title>Microbial stratification in low pH oxic and suboxic macroscopic growths along an acid mine drainage.</title>
        <authorList>
            <person name="Mendez-Garcia C."/>
            <person name="Mesa V."/>
            <person name="Sprenger R.R."/>
            <person name="Richter M."/>
            <person name="Diez M.S."/>
            <person name="Solano J."/>
            <person name="Bargiela R."/>
            <person name="Golyshina O.V."/>
            <person name="Manteca A."/>
            <person name="Ramos J.L."/>
            <person name="Gallego J.R."/>
            <person name="Llorente I."/>
            <person name="Martins Dos Santos V.A."/>
            <person name="Jensen O.N."/>
            <person name="Pelaez A.I."/>
            <person name="Sanchez J."/>
            <person name="Ferrer M."/>
        </authorList>
    </citation>
    <scope>NUCLEOTIDE SEQUENCE</scope>
</reference>
<reference evidence="1" key="1">
    <citation type="submission" date="2013-08" db="EMBL/GenBank/DDBJ databases">
        <authorList>
            <person name="Mendez C."/>
            <person name="Richter M."/>
            <person name="Ferrer M."/>
            <person name="Sanchez J."/>
        </authorList>
    </citation>
    <scope>NUCLEOTIDE SEQUENCE</scope>
</reference>
<accession>T1BQH1</accession>
<feature type="non-terminal residue" evidence="1">
    <location>
        <position position="1"/>
    </location>
</feature>
<dbReference type="Pfam" id="PF04472">
    <property type="entry name" value="SepF"/>
    <property type="match status" value="1"/>
</dbReference>
<dbReference type="Gene3D" id="3.30.110.150">
    <property type="entry name" value="SepF-like protein"/>
    <property type="match status" value="1"/>
</dbReference>
<dbReference type="InterPro" id="IPR038594">
    <property type="entry name" value="SepF-like_sf"/>
</dbReference>
<comment type="caution">
    <text evidence="1">The sequence shown here is derived from an EMBL/GenBank/DDBJ whole genome shotgun (WGS) entry which is preliminary data.</text>
</comment>
<dbReference type="PIRSF" id="PIRSF019313">
    <property type="entry name" value="UCP019313"/>
    <property type="match status" value="1"/>
</dbReference>
<dbReference type="InterPro" id="IPR007561">
    <property type="entry name" value="Cell_div_SepF/SepF-rel"/>
</dbReference>
<sequence>PMMKRSGILRRHHGSDTLEEGSFLDLGSMQFDDEAGALAGNRGAVRLAEVLRYEDVHQVSKLAYQGDIVILDYTSIANDQIAMRRLSIDLKNVAKDTGGDVAGIAKNLIAITPAGIRIDRQKLRPSF</sequence>
<evidence type="ECO:0000313" key="1">
    <source>
        <dbReference type="EMBL" id="EQD72082.1"/>
    </source>
</evidence>
<organism evidence="1">
    <name type="scientific">mine drainage metagenome</name>
    <dbReference type="NCBI Taxonomy" id="410659"/>
    <lineage>
        <taxon>unclassified sequences</taxon>
        <taxon>metagenomes</taxon>
        <taxon>ecological metagenomes</taxon>
    </lineage>
</organism>
<protein>
    <submittedName>
        <fullName evidence="1">Protein containing DUF1621</fullName>
    </submittedName>
</protein>
<dbReference type="GO" id="GO:0090529">
    <property type="term" value="P:cell septum assembly"/>
    <property type="evidence" value="ECO:0007669"/>
    <property type="project" value="InterPro"/>
</dbReference>
<gene>
    <name evidence="1" type="ORF">B1B_04060</name>
</gene>
<name>T1BQH1_9ZZZZ</name>
<proteinExistence type="predicted"/>
<dbReference type="EMBL" id="AUZY01002540">
    <property type="protein sequence ID" value="EQD72082.1"/>
    <property type="molecule type" value="Genomic_DNA"/>
</dbReference>
<dbReference type="AlphaFoldDB" id="T1BQH1"/>
<dbReference type="InterPro" id="IPR012426">
    <property type="entry name" value="SepF_arc"/>
</dbReference>